<evidence type="ECO:0000256" key="8">
    <source>
        <dbReference type="PIRSR" id="PIRSR005096-3"/>
    </source>
</evidence>
<dbReference type="CDD" id="cd09019">
    <property type="entry name" value="galactose_mutarotase_like"/>
    <property type="match status" value="1"/>
</dbReference>
<feature type="binding site" evidence="8">
    <location>
        <begin position="76"/>
        <end position="77"/>
    </location>
    <ligand>
        <name>beta-D-galactose</name>
        <dbReference type="ChEBI" id="CHEBI:27667"/>
    </ligand>
</feature>
<dbReference type="GO" id="GO:0033499">
    <property type="term" value="P:galactose catabolic process via UDP-galactose, Leloir pathway"/>
    <property type="evidence" value="ECO:0007669"/>
    <property type="project" value="TreeGrafter"/>
</dbReference>
<feature type="binding site" evidence="7">
    <location>
        <position position="242"/>
    </location>
    <ligand>
        <name>beta-D-galactose</name>
        <dbReference type="ChEBI" id="CHEBI:27667"/>
    </ligand>
</feature>
<dbReference type="PIRSF" id="PIRSF005096">
    <property type="entry name" value="GALM"/>
    <property type="match status" value="1"/>
</dbReference>
<name>A0A4P8I9Q3_9FIRM</name>
<dbReference type="InterPro" id="IPR011013">
    <property type="entry name" value="Gal_mutarotase_sf_dom"/>
</dbReference>
<feature type="active site" description="Proton acceptor" evidence="6">
    <location>
        <position position="303"/>
    </location>
</feature>
<keyword evidence="10" id="KW-1185">Reference proteome</keyword>
<dbReference type="NCBIfam" id="NF008277">
    <property type="entry name" value="PRK11055.1"/>
    <property type="match status" value="1"/>
</dbReference>
<dbReference type="GO" id="GO:0004034">
    <property type="term" value="F:aldose 1-epimerase activity"/>
    <property type="evidence" value="ECO:0007669"/>
    <property type="project" value="UniProtKB-EC"/>
</dbReference>
<dbReference type="UniPathway" id="UPA00242"/>
<proteinExistence type="inferred from homology"/>
<protein>
    <recommendedName>
        <fullName evidence="5">Aldose 1-epimerase</fullName>
        <ecNumber evidence="5">5.1.3.3</ecNumber>
    </recommendedName>
</protein>
<evidence type="ECO:0000256" key="7">
    <source>
        <dbReference type="PIRSR" id="PIRSR005096-2"/>
    </source>
</evidence>
<sequence length="342" mass="38813">MTEIKVTEQRTDGIDIIEMKGKDLTVSVTNLGCHILSVLMKDKDGNVDDVVLGLENIDDYKKDEKYIGGILGRVGNRIKDGKFILNGQEYHLAVNNGPNHLHGGREGFDKKIWDYEIKENRVIFNYLSRDMEEGYPGSLRVHVSYELVGNTLTMVLYGTTDKDTIVNLANHTYFNLSGGKEKIYDHMLKIKASKIACIDKDGCTTGERMNVDGTPFDFRKFHKIGGRIKEDHQQLKFAGGYDHPYLFSSQRDQITLFHEGTGRKVTVSTNLPAVQLYTSNFLEGGFPGKKGKANENRDGVCLETEFLPNSINLEEHPDMILRKEDRYAVFTAYKFEVHEDDK</sequence>
<feature type="active site" description="Proton donor" evidence="6">
    <location>
        <position position="171"/>
    </location>
</feature>
<keyword evidence="4 5" id="KW-0119">Carbohydrate metabolism</keyword>
<dbReference type="InterPro" id="IPR015443">
    <property type="entry name" value="Aldose_1-epimerase"/>
</dbReference>
<evidence type="ECO:0000256" key="4">
    <source>
        <dbReference type="ARBA" id="ARBA00023277"/>
    </source>
</evidence>
<dbReference type="InterPro" id="IPR047215">
    <property type="entry name" value="Galactose_mutarotase-like"/>
</dbReference>
<gene>
    <name evidence="9" type="ORF">AR1Y2_0794</name>
</gene>
<evidence type="ECO:0000313" key="10">
    <source>
        <dbReference type="Proteomes" id="UP000298653"/>
    </source>
</evidence>
<dbReference type="GO" id="GO:0005737">
    <property type="term" value="C:cytoplasm"/>
    <property type="evidence" value="ECO:0007669"/>
    <property type="project" value="TreeGrafter"/>
</dbReference>
<evidence type="ECO:0000256" key="3">
    <source>
        <dbReference type="ARBA" id="ARBA00023235"/>
    </source>
</evidence>
<evidence type="ECO:0000256" key="5">
    <source>
        <dbReference type="PIRNR" id="PIRNR005096"/>
    </source>
</evidence>
<organism evidence="9 10">
    <name type="scientific">Anaerostipes rhamnosivorans</name>
    <dbReference type="NCBI Taxonomy" id="1229621"/>
    <lineage>
        <taxon>Bacteria</taxon>
        <taxon>Bacillati</taxon>
        <taxon>Bacillota</taxon>
        <taxon>Clostridia</taxon>
        <taxon>Lachnospirales</taxon>
        <taxon>Lachnospiraceae</taxon>
        <taxon>Anaerostipes</taxon>
    </lineage>
</organism>
<dbReference type="PANTHER" id="PTHR10091:SF0">
    <property type="entry name" value="GALACTOSE MUTAROTASE"/>
    <property type="match status" value="1"/>
</dbReference>
<dbReference type="SUPFAM" id="SSF74650">
    <property type="entry name" value="Galactose mutarotase-like"/>
    <property type="match status" value="1"/>
</dbReference>
<comment type="similarity">
    <text evidence="2 5">Belongs to the aldose epimerase family.</text>
</comment>
<feature type="binding site" evidence="8">
    <location>
        <begin position="171"/>
        <end position="173"/>
    </location>
    <ligand>
        <name>beta-D-galactose</name>
        <dbReference type="ChEBI" id="CHEBI:27667"/>
    </ligand>
</feature>
<dbReference type="RefSeq" id="WP_137327816.1">
    <property type="nucleotide sequence ID" value="NZ_CP040058.1"/>
</dbReference>
<dbReference type="EMBL" id="CP040058">
    <property type="protein sequence ID" value="QCP34248.1"/>
    <property type="molecule type" value="Genomic_DNA"/>
</dbReference>
<reference evidence="9 10" key="1">
    <citation type="submission" date="2019-05" db="EMBL/GenBank/DDBJ databases">
        <title>Complete genome sequencing of Anaerostipes rhamnosivorans.</title>
        <authorList>
            <person name="Bui T.P.N."/>
            <person name="de Vos W.M."/>
        </authorList>
    </citation>
    <scope>NUCLEOTIDE SEQUENCE [LARGE SCALE GENOMIC DNA]</scope>
    <source>
        <strain evidence="9 10">1y2</strain>
    </source>
</reference>
<dbReference type="EC" id="5.1.3.3" evidence="5"/>
<keyword evidence="3 5" id="KW-0413">Isomerase</keyword>
<evidence type="ECO:0000256" key="1">
    <source>
        <dbReference type="ARBA" id="ARBA00005028"/>
    </source>
</evidence>
<dbReference type="OrthoDB" id="9779408at2"/>
<dbReference type="GO" id="GO:0030246">
    <property type="term" value="F:carbohydrate binding"/>
    <property type="evidence" value="ECO:0007669"/>
    <property type="project" value="InterPro"/>
</dbReference>
<dbReference type="GO" id="GO:0006006">
    <property type="term" value="P:glucose metabolic process"/>
    <property type="evidence" value="ECO:0007669"/>
    <property type="project" value="TreeGrafter"/>
</dbReference>
<evidence type="ECO:0000313" key="9">
    <source>
        <dbReference type="EMBL" id="QCP34248.1"/>
    </source>
</evidence>
<comment type="catalytic activity">
    <reaction evidence="5">
        <text>alpha-D-glucose = beta-D-glucose</text>
        <dbReference type="Rhea" id="RHEA:10264"/>
        <dbReference type="ChEBI" id="CHEBI:15903"/>
        <dbReference type="ChEBI" id="CHEBI:17925"/>
        <dbReference type="EC" id="5.1.3.3"/>
    </reaction>
</comment>
<accession>A0A4P8I9Q3</accession>
<dbReference type="Pfam" id="PF01263">
    <property type="entry name" value="Aldose_epim"/>
    <property type="match status" value="1"/>
</dbReference>
<dbReference type="InterPro" id="IPR008183">
    <property type="entry name" value="Aldose_1/G6P_1-epimerase"/>
</dbReference>
<evidence type="ECO:0000256" key="6">
    <source>
        <dbReference type="PIRSR" id="PIRSR005096-1"/>
    </source>
</evidence>
<dbReference type="InterPro" id="IPR014718">
    <property type="entry name" value="GH-type_carb-bd"/>
</dbReference>
<dbReference type="PANTHER" id="PTHR10091">
    <property type="entry name" value="ALDOSE-1-EPIMERASE"/>
    <property type="match status" value="1"/>
</dbReference>
<evidence type="ECO:0000256" key="2">
    <source>
        <dbReference type="ARBA" id="ARBA00006206"/>
    </source>
</evidence>
<dbReference type="KEGG" id="arf:AR1Y2_0794"/>
<dbReference type="AlphaFoldDB" id="A0A4P8I9Q3"/>
<comment type="pathway">
    <text evidence="1 5">Carbohydrate metabolism; hexose metabolism.</text>
</comment>
<dbReference type="Proteomes" id="UP000298653">
    <property type="component" value="Chromosome"/>
</dbReference>
<dbReference type="Gene3D" id="2.70.98.10">
    <property type="match status" value="1"/>
</dbReference>